<comment type="caution">
    <text evidence="3">The sequence shown here is derived from an EMBL/GenBank/DDBJ whole genome shotgun (WGS) entry which is preliminary data.</text>
</comment>
<dbReference type="CDD" id="cd10950">
    <property type="entry name" value="CE4_BsYlxY_like"/>
    <property type="match status" value="1"/>
</dbReference>
<dbReference type="PANTHER" id="PTHR10587:SF80">
    <property type="entry name" value="CHITOOLIGOSACCHARIDE DEACETYLASE"/>
    <property type="match status" value="1"/>
</dbReference>
<dbReference type="EMBL" id="JBHMAF010000196">
    <property type="protein sequence ID" value="MFB9762311.1"/>
    <property type="molecule type" value="Genomic_DNA"/>
</dbReference>
<evidence type="ECO:0000313" key="3">
    <source>
        <dbReference type="EMBL" id="MFB9762311.1"/>
    </source>
</evidence>
<dbReference type="RefSeq" id="WP_379952223.1">
    <property type="nucleotide sequence ID" value="NZ_JBHMAF010000196.1"/>
</dbReference>
<keyword evidence="1" id="KW-0732">Signal</keyword>
<dbReference type="NCBIfam" id="TIGR02873">
    <property type="entry name" value="spore_ylxY"/>
    <property type="match status" value="1"/>
</dbReference>
<dbReference type="InterPro" id="IPR002509">
    <property type="entry name" value="NODB_dom"/>
</dbReference>
<sequence>MRKQLYRIAAFFCIVALAYISVQNPYTAHYLQDMKMEAVQAAKLQAPLYEEIAQKAKEYNIPADDAKIDKIWKAVPGYNGRIVDVQASYRNMEKQGVFDKNKLVFEEVPPKVHLQDLSPAPVYRGHPEKKMVALTINVAWGNEYLPNMLETLKKHNVKATFFLEGRWVKENPSLAKMIAEADQEVGNHSYTHPNMKTLSARAIEEQLTKTNAMIEVTTNQQVRWFAPPSGSFRDEVVTLAAKHGMGTIMWTVDTIDWQRPEPSVLLNRVLTKVHPGAIVLMHPTSPTARSLDTLIVQLKKKGYKIGSVSMLLDEKRID</sequence>
<dbReference type="SUPFAM" id="SSF88713">
    <property type="entry name" value="Glycoside hydrolase/deacetylase"/>
    <property type="match status" value="1"/>
</dbReference>
<dbReference type="Gene3D" id="3.20.20.370">
    <property type="entry name" value="Glycoside hydrolase/deacetylase"/>
    <property type="match status" value="1"/>
</dbReference>
<dbReference type="InterPro" id="IPR011330">
    <property type="entry name" value="Glyco_hydro/deAcase_b/a-brl"/>
</dbReference>
<dbReference type="InterPro" id="IPR050248">
    <property type="entry name" value="Polysacc_deacetylase_ArnD"/>
</dbReference>
<organism evidence="3 4">
    <name type="scientific">Ectobacillus funiculus</name>
    <dbReference type="NCBI Taxonomy" id="137993"/>
    <lineage>
        <taxon>Bacteria</taxon>
        <taxon>Bacillati</taxon>
        <taxon>Bacillota</taxon>
        <taxon>Bacilli</taxon>
        <taxon>Bacillales</taxon>
        <taxon>Bacillaceae</taxon>
        <taxon>Ectobacillus</taxon>
    </lineage>
</organism>
<dbReference type="PROSITE" id="PS51677">
    <property type="entry name" value="NODB"/>
    <property type="match status" value="1"/>
</dbReference>
<feature type="domain" description="NodB homology" evidence="2">
    <location>
        <begin position="130"/>
        <end position="306"/>
    </location>
</feature>
<proteinExistence type="predicted"/>
<keyword evidence="4" id="KW-1185">Reference proteome</keyword>
<dbReference type="PANTHER" id="PTHR10587">
    <property type="entry name" value="GLYCOSYL TRANSFERASE-RELATED"/>
    <property type="match status" value="1"/>
</dbReference>
<protein>
    <submittedName>
        <fullName evidence="3">Polysaccharide deacetylase family protein</fullName>
    </submittedName>
</protein>
<evidence type="ECO:0000256" key="1">
    <source>
        <dbReference type="SAM" id="SignalP"/>
    </source>
</evidence>
<evidence type="ECO:0000313" key="4">
    <source>
        <dbReference type="Proteomes" id="UP001589609"/>
    </source>
</evidence>
<evidence type="ECO:0000259" key="2">
    <source>
        <dbReference type="PROSITE" id="PS51677"/>
    </source>
</evidence>
<feature type="chain" id="PRO_5047066329" evidence="1">
    <location>
        <begin position="29"/>
        <end position="318"/>
    </location>
</feature>
<dbReference type="Proteomes" id="UP001589609">
    <property type="component" value="Unassembled WGS sequence"/>
</dbReference>
<accession>A0ABV5WPZ8</accession>
<gene>
    <name evidence="3" type="ORF">ACFFMS_29230</name>
</gene>
<dbReference type="Pfam" id="PF01522">
    <property type="entry name" value="Polysacc_deac_1"/>
    <property type="match status" value="1"/>
</dbReference>
<dbReference type="InterPro" id="IPR014228">
    <property type="entry name" value="Spore_polysacc_deacetyl_YlxY"/>
</dbReference>
<reference evidence="3 4" key="1">
    <citation type="submission" date="2024-09" db="EMBL/GenBank/DDBJ databases">
        <authorList>
            <person name="Sun Q."/>
            <person name="Mori K."/>
        </authorList>
    </citation>
    <scope>NUCLEOTIDE SEQUENCE [LARGE SCALE GENOMIC DNA]</scope>
    <source>
        <strain evidence="3 4">JCM 11201</strain>
    </source>
</reference>
<feature type="signal peptide" evidence="1">
    <location>
        <begin position="1"/>
        <end position="28"/>
    </location>
</feature>
<name>A0ABV5WPZ8_9BACI</name>